<comment type="caution">
    <text evidence="1">The sequence shown here is derived from an EMBL/GenBank/DDBJ whole genome shotgun (WGS) entry which is preliminary data.</text>
</comment>
<sequence>MNHMDDQVPILIVTVLDRAYGYRSSLDACFFNYLIGRRISSRFVFLFQVSYQMTVV</sequence>
<dbReference type="EMBL" id="DUZY01000001">
    <property type="protein sequence ID" value="DAD19682.1"/>
    <property type="molecule type" value="Genomic_DNA"/>
</dbReference>
<organism evidence="1 2">
    <name type="scientific">Nelumbo nucifera</name>
    <name type="common">Sacred lotus</name>
    <dbReference type="NCBI Taxonomy" id="4432"/>
    <lineage>
        <taxon>Eukaryota</taxon>
        <taxon>Viridiplantae</taxon>
        <taxon>Streptophyta</taxon>
        <taxon>Embryophyta</taxon>
        <taxon>Tracheophyta</taxon>
        <taxon>Spermatophyta</taxon>
        <taxon>Magnoliopsida</taxon>
        <taxon>Proteales</taxon>
        <taxon>Nelumbonaceae</taxon>
        <taxon>Nelumbo</taxon>
    </lineage>
</organism>
<name>A0A822XI85_NELNU</name>
<reference evidence="1 2" key="1">
    <citation type="journal article" date="2020" name="Mol. Biol. Evol.">
        <title>Distinct Expression and Methylation Patterns for Genes with Different Fates following a Single Whole-Genome Duplication in Flowering Plants.</title>
        <authorList>
            <person name="Shi T."/>
            <person name="Rahmani R.S."/>
            <person name="Gugger P.F."/>
            <person name="Wang M."/>
            <person name="Li H."/>
            <person name="Zhang Y."/>
            <person name="Li Z."/>
            <person name="Wang Q."/>
            <person name="Van de Peer Y."/>
            <person name="Marchal K."/>
            <person name="Chen J."/>
        </authorList>
    </citation>
    <scope>NUCLEOTIDE SEQUENCE [LARGE SCALE GENOMIC DNA]</scope>
    <source>
        <tissue evidence="1">Leaf</tissue>
    </source>
</reference>
<gene>
    <name evidence="1" type="ORF">HUJ06_021145</name>
</gene>
<evidence type="ECO:0000313" key="2">
    <source>
        <dbReference type="Proteomes" id="UP000607653"/>
    </source>
</evidence>
<dbReference type="Proteomes" id="UP000607653">
    <property type="component" value="Unassembled WGS sequence"/>
</dbReference>
<evidence type="ECO:0000313" key="1">
    <source>
        <dbReference type="EMBL" id="DAD19682.1"/>
    </source>
</evidence>
<accession>A0A822XI85</accession>
<keyword evidence="2" id="KW-1185">Reference proteome</keyword>
<proteinExistence type="predicted"/>
<dbReference type="AlphaFoldDB" id="A0A822XI85"/>
<protein>
    <submittedName>
        <fullName evidence="1">Uncharacterized protein</fullName>
    </submittedName>
</protein>